<feature type="region of interest" description="Disordered" evidence="1">
    <location>
        <begin position="183"/>
        <end position="208"/>
    </location>
</feature>
<keyword evidence="2" id="KW-0812">Transmembrane</keyword>
<reference evidence="3 4" key="1">
    <citation type="journal article" date="2014" name="Int. J. Syst. Evol. Microbiol.">
        <title>Complete genome sequence of Corynebacterium casei LMG S-19264T (=DSM 44701T), isolated from a smear-ripened cheese.</title>
        <authorList>
            <consortium name="US DOE Joint Genome Institute (JGI-PGF)"/>
            <person name="Walter F."/>
            <person name="Albersmeier A."/>
            <person name="Kalinowski J."/>
            <person name="Ruckert C."/>
        </authorList>
    </citation>
    <scope>NUCLEOTIDE SEQUENCE [LARGE SCALE GENOMIC DNA]</scope>
    <source>
        <strain evidence="3 4">CGMCC 1.12976</strain>
    </source>
</reference>
<evidence type="ECO:0008006" key="5">
    <source>
        <dbReference type="Google" id="ProtNLM"/>
    </source>
</evidence>
<keyword evidence="2" id="KW-0472">Membrane</keyword>
<dbReference type="EMBL" id="BMGP01000001">
    <property type="protein sequence ID" value="GGF14308.1"/>
    <property type="molecule type" value="Genomic_DNA"/>
</dbReference>
<sequence>MQSEFDENSAAETNPESLTPNSVPAEVATGDAPPTAAEAQAGPAELGNAVSGETAPTAAEAEPGVLAANAGQPDDSANAGGTAKPTKAPKPAKPAKPAKAAKPVKEPKAARPARAPRPAKERATSGVGSGAAGRSAARTGLRIATSVVVLALGAATVGAAAVLSLPTVASGVPSVLVTPAASDQTRACPGPYVGPADPGAASSDNAAPSLVSLGTPTVIGGIAPSSTQFTIGSLSTPDAATGPSHPLTLTAPGANGTLLGGSQSQQITQSDLVGLSSSECSEASADSWIAAGSTVTGRSAYLVLSNPTSVLSTVSLAIFDETGVVNAPGTSGITVQPHSQRALSLAGFAPSVVSPVIHVTAAGGTVLASLQQSVIRGLTPGGIDVAGPTGAPALTQTIAGVQIISTSAIAEQAADPASSDLPAALRVYVPGAAGATLTVTLKSETLGVADVTASYSAAGGVVTDFPFPSLTDDSYSVIVSSDQPVVVGARSAVVSGGTDFAWYQSSRAIGGTFMFVTATGPNPRLQLVNTTNTDAAVTVTPTTGDTTPITFTVAANSAAGQPVAANTPYTVVTSAPLTASVGYLGDGLISAFSVSPASPLAAPITIYGGTGE</sequence>
<gene>
    <name evidence="3" type="ORF">GCM10011399_05190</name>
</gene>
<dbReference type="RefSeq" id="WP_188673183.1">
    <property type="nucleotide sequence ID" value="NZ_BMGP01000001.1"/>
</dbReference>
<accession>A0A917B1B0</accession>
<protein>
    <recommendedName>
        <fullName evidence="5">Large extracellular alpha-helical protein</fullName>
    </recommendedName>
</protein>
<keyword evidence="2" id="KW-1133">Transmembrane helix</keyword>
<evidence type="ECO:0000313" key="4">
    <source>
        <dbReference type="Proteomes" id="UP000598775"/>
    </source>
</evidence>
<organism evidence="3 4">
    <name type="scientific">Subtercola lobariae</name>
    <dbReference type="NCBI Taxonomy" id="1588641"/>
    <lineage>
        <taxon>Bacteria</taxon>
        <taxon>Bacillati</taxon>
        <taxon>Actinomycetota</taxon>
        <taxon>Actinomycetes</taxon>
        <taxon>Micrococcales</taxon>
        <taxon>Microbacteriaceae</taxon>
        <taxon>Subtercola</taxon>
    </lineage>
</organism>
<feature type="transmembrane region" description="Helical" evidence="2">
    <location>
        <begin position="143"/>
        <end position="165"/>
    </location>
</feature>
<evidence type="ECO:0000256" key="2">
    <source>
        <dbReference type="SAM" id="Phobius"/>
    </source>
</evidence>
<dbReference type="InterPro" id="IPR043777">
    <property type="entry name" value="DUF5719"/>
</dbReference>
<keyword evidence="4" id="KW-1185">Reference proteome</keyword>
<evidence type="ECO:0000313" key="3">
    <source>
        <dbReference type="EMBL" id="GGF14308.1"/>
    </source>
</evidence>
<name>A0A917B1B0_9MICO</name>
<comment type="caution">
    <text evidence="3">The sequence shown here is derived from an EMBL/GenBank/DDBJ whole genome shotgun (WGS) entry which is preliminary data.</text>
</comment>
<dbReference type="Proteomes" id="UP000598775">
    <property type="component" value="Unassembled WGS sequence"/>
</dbReference>
<feature type="region of interest" description="Disordered" evidence="1">
    <location>
        <begin position="1"/>
        <end position="136"/>
    </location>
</feature>
<feature type="compositionally biased region" description="Low complexity" evidence="1">
    <location>
        <begin position="53"/>
        <end position="63"/>
    </location>
</feature>
<dbReference type="AlphaFoldDB" id="A0A917B1B0"/>
<dbReference type="Pfam" id="PF18986">
    <property type="entry name" value="DUF5719"/>
    <property type="match status" value="1"/>
</dbReference>
<proteinExistence type="predicted"/>
<feature type="compositionally biased region" description="Polar residues" evidence="1">
    <location>
        <begin position="10"/>
        <end position="22"/>
    </location>
</feature>
<evidence type="ECO:0000256" key="1">
    <source>
        <dbReference type="SAM" id="MobiDB-lite"/>
    </source>
</evidence>